<feature type="chain" id="PRO_5045926730" evidence="11">
    <location>
        <begin position="19"/>
        <end position="477"/>
    </location>
</feature>
<feature type="signal peptide" evidence="11">
    <location>
        <begin position="1"/>
        <end position="18"/>
    </location>
</feature>
<dbReference type="InterPro" id="IPR033900">
    <property type="entry name" value="Gram_neg_porin_domain"/>
</dbReference>
<dbReference type="Gene3D" id="2.40.160.10">
    <property type="entry name" value="Porin"/>
    <property type="match status" value="2"/>
</dbReference>
<evidence type="ECO:0000313" key="13">
    <source>
        <dbReference type="EMBL" id="MFC3147835.1"/>
    </source>
</evidence>
<gene>
    <name evidence="13" type="ORF">ACFOEN_09295</name>
</gene>
<dbReference type="CDD" id="cd00342">
    <property type="entry name" value="gram_neg_porins"/>
    <property type="match status" value="1"/>
</dbReference>
<dbReference type="PANTHER" id="PTHR34501:SF9">
    <property type="entry name" value="MAJOR OUTER MEMBRANE PROTEIN P.IA"/>
    <property type="match status" value="1"/>
</dbReference>
<protein>
    <submittedName>
        <fullName evidence="13">Porin</fullName>
    </submittedName>
</protein>
<dbReference type="EMBL" id="JBHRTI010000004">
    <property type="protein sequence ID" value="MFC3147835.1"/>
    <property type="molecule type" value="Genomic_DNA"/>
</dbReference>
<keyword evidence="9" id="KW-0472">Membrane</keyword>
<evidence type="ECO:0000256" key="11">
    <source>
        <dbReference type="SAM" id="SignalP"/>
    </source>
</evidence>
<keyword evidence="5" id="KW-0812">Transmembrane</keyword>
<dbReference type="InterPro" id="IPR023614">
    <property type="entry name" value="Porin_dom_sf"/>
</dbReference>
<dbReference type="Pfam" id="PF13609">
    <property type="entry name" value="Porin_4"/>
    <property type="match status" value="2"/>
</dbReference>
<proteinExistence type="predicted"/>
<name>A0ABV7H5R1_9BURK</name>
<evidence type="ECO:0000256" key="9">
    <source>
        <dbReference type="ARBA" id="ARBA00023136"/>
    </source>
</evidence>
<sequence length="477" mass="49444">MSTAVLAALSSASLGVAAQTSVTLYGIVDAAITNVSGVRTSTGDQGRVTAVSSGVLDGSRWGIRGTEDLGGGVRAIFLLENRLEIDNGQVSNRPVSGTQVPERFFSVGGSGSLPAPNATAALNVNCGGRTTDGSVLGARLTEGAPTAVPVAAQVAAAQVACGVYGQAYPALASASYGVNIPGRLFDRQAFMGLITPVGAFLMGRQYTPAFETFATFDVTGTSSNIGPGQLASLPALLEIRESNTISYRIELGGIKAQAMYGVGEVVGSEKSSRLWGINGSYTTKDFGFGAGHNERTNELGQKSLKTTVIGAYGVFGPFKFTGVAGQFKDDAPNGIAAFRTQVLNGVVATINTNPALAALVPNAALIGRNAANAAYDAFKQDGVVYGVGAEYKSGPHKIWATYNKYNDKRPFDADVESAGLAYIYSLSPRTSLYTTFVQFMNGRTAQALPGGNGFLGGVSFAPNTDNRGMAFGIQHRF</sequence>
<dbReference type="Proteomes" id="UP001595556">
    <property type="component" value="Unassembled WGS sequence"/>
</dbReference>
<dbReference type="InterPro" id="IPR050298">
    <property type="entry name" value="Gram-neg_bact_OMP"/>
</dbReference>
<feature type="domain" description="Porin" evidence="12">
    <location>
        <begin position="4"/>
        <end position="87"/>
    </location>
</feature>
<feature type="domain" description="Porin" evidence="12">
    <location>
        <begin position="182"/>
        <end position="441"/>
    </location>
</feature>
<evidence type="ECO:0000313" key="14">
    <source>
        <dbReference type="Proteomes" id="UP001595556"/>
    </source>
</evidence>
<keyword evidence="8" id="KW-0626">Porin</keyword>
<comment type="subunit">
    <text evidence="2">Homotrimer.</text>
</comment>
<evidence type="ECO:0000256" key="6">
    <source>
        <dbReference type="ARBA" id="ARBA00022729"/>
    </source>
</evidence>
<evidence type="ECO:0000256" key="10">
    <source>
        <dbReference type="ARBA" id="ARBA00023237"/>
    </source>
</evidence>
<evidence type="ECO:0000256" key="7">
    <source>
        <dbReference type="ARBA" id="ARBA00023065"/>
    </source>
</evidence>
<comment type="subcellular location">
    <subcellularLocation>
        <location evidence="1">Cell outer membrane</location>
        <topology evidence="1">Multi-pass membrane protein</topology>
    </subcellularLocation>
</comment>
<evidence type="ECO:0000259" key="12">
    <source>
        <dbReference type="Pfam" id="PF13609"/>
    </source>
</evidence>
<dbReference type="PANTHER" id="PTHR34501">
    <property type="entry name" value="PROTEIN YDDL-RELATED"/>
    <property type="match status" value="1"/>
</dbReference>
<accession>A0ABV7H5R1</accession>
<dbReference type="SUPFAM" id="SSF56935">
    <property type="entry name" value="Porins"/>
    <property type="match status" value="2"/>
</dbReference>
<evidence type="ECO:0000256" key="5">
    <source>
        <dbReference type="ARBA" id="ARBA00022692"/>
    </source>
</evidence>
<evidence type="ECO:0000256" key="4">
    <source>
        <dbReference type="ARBA" id="ARBA00022452"/>
    </source>
</evidence>
<keyword evidence="3" id="KW-0813">Transport</keyword>
<keyword evidence="10" id="KW-0998">Cell outer membrane</keyword>
<evidence type="ECO:0000256" key="8">
    <source>
        <dbReference type="ARBA" id="ARBA00023114"/>
    </source>
</evidence>
<evidence type="ECO:0000256" key="3">
    <source>
        <dbReference type="ARBA" id="ARBA00022448"/>
    </source>
</evidence>
<keyword evidence="7" id="KW-0406">Ion transport</keyword>
<keyword evidence="6 11" id="KW-0732">Signal</keyword>
<keyword evidence="14" id="KW-1185">Reference proteome</keyword>
<evidence type="ECO:0000256" key="2">
    <source>
        <dbReference type="ARBA" id="ARBA00011233"/>
    </source>
</evidence>
<keyword evidence="4" id="KW-1134">Transmembrane beta strand</keyword>
<reference evidence="14" key="1">
    <citation type="journal article" date="2019" name="Int. J. Syst. Evol. Microbiol.">
        <title>The Global Catalogue of Microorganisms (GCM) 10K type strain sequencing project: providing services to taxonomists for standard genome sequencing and annotation.</title>
        <authorList>
            <consortium name="The Broad Institute Genomics Platform"/>
            <consortium name="The Broad Institute Genome Sequencing Center for Infectious Disease"/>
            <person name="Wu L."/>
            <person name="Ma J."/>
        </authorList>
    </citation>
    <scope>NUCLEOTIDE SEQUENCE [LARGE SCALE GENOMIC DNA]</scope>
    <source>
        <strain evidence="14">KCTC 52168</strain>
    </source>
</reference>
<comment type="caution">
    <text evidence="13">The sequence shown here is derived from an EMBL/GenBank/DDBJ whole genome shotgun (WGS) entry which is preliminary data.</text>
</comment>
<evidence type="ECO:0000256" key="1">
    <source>
        <dbReference type="ARBA" id="ARBA00004571"/>
    </source>
</evidence>
<organism evidence="13 14">
    <name type="scientific">Piscinibacterium candidicorallinum</name>
    <dbReference type="NCBI Taxonomy" id="1793872"/>
    <lineage>
        <taxon>Bacteria</taxon>
        <taxon>Pseudomonadati</taxon>
        <taxon>Pseudomonadota</taxon>
        <taxon>Betaproteobacteria</taxon>
        <taxon>Burkholderiales</taxon>
        <taxon>Piscinibacterium</taxon>
    </lineage>
</organism>